<keyword evidence="1" id="KW-0521">NADP</keyword>
<dbReference type="InterPro" id="IPR036291">
    <property type="entry name" value="NAD(P)-bd_dom_sf"/>
</dbReference>
<name>M1VUR6_CLAP2</name>
<dbReference type="PANTHER" id="PTHR47706:SF5">
    <property type="entry name" value="ISOFLAVONE REDUCTASE"/>
    <property type="match status" value="1"/>
</dbReference>
<dbReference type="InterPro" id="IPR051609">
    <property type="entry name" value="NmrA/Isoflavone_reductase-like"/>
</dbReference>
<comment type="caution">
    <text evidence="3">The sequence shown here is derived from an EMBL/GenBank/DDBJ whole genome shotgun (WGS) entry which is preliminary data.</text>
</comment>
<dbReference type="OrthoDB" id="419598at2759"/>
<evidence type="ECO:0000256" key="2">
    <source>
        <dbReference type="ARBA" id="ARBA00023002"/>
    </source>
</evidence>
<dbReference type="EMBL" id="CAGA01000007">
    <property type="protein sequence ID" value="CCE28237.1"/>
    <property type="molecule type" value="Genomic_DNA"/>
</dbReference>
<dbReference type="VEuPathDB" id="FungiDB:CPUR_01711"/>
<gene>
    <name evidence="3" type="ORF">CPUR_01711</name>
</gene>
<dbReference type="Proteomes" id="UP000016801">
    <property type="component" value="Unassembled WGS sequence"/>
</dbReference>
<dbReference type="AlphaFoldDB" id="M1VUR6"/>
<organism evidence="3 4">
    <name type="scientific">Claviceps purpurea (strain 20.1)</name>
    <name type="common">Ergot fungus</name>
    <name type="synonym">Sphacelia segetum</name>
    <dbReference type="NCBI Taxonomy" id="1111077"/>
    <lineage>
        <taxon>Eukaryota</taxon>
        <taxon>Fungi</taxon>
        <taxon>Dikarya</taxon>
        <taxon>Ascomycota</taxon>
        <taxon>Pezizomycotina</taxon>
        <taxon>Sordariomycetes</taxon>
        <taxon>Hypocreomycetidae</taxon>
        <taxon>Hypocreales</taxon>
        <taxon>Clavicipitaceae</taxon>
        <taxon>Claviceps</taxon>
    </lineage>
</organism>
<keyword evidence="2" id="KW-0560">Oxidoreductase</keyword>
<evidence type="ECO:0000313" key="3">
    <source>
        <dbReference type="EMBL" id="CCE28237.1"/>
    </source>
</evidence>
<dbReference type="SUPFAM" id="SSF51735">
    <property type="entry name" value="NAD(P)-binding Rossmann-fold domains"/>
    <property type="match status" value="1"/>
</dbReference>
<dbReference type="eggNOG" id="ENOG502S4YF">
    <property type="taxonomic scope" value="Eukaryota"/>
</dbReference>
<protein>
    <submittedName>
        <fullName evidence="3">Uncharacterized protein</fullName>
    </submittedName>
</protein>
<keyword evidence="4" id="KW-1185">Reference proteome</keyword>
<accession>M1VUR6</accession>
<dbReference type="Gene3D" id="3.40.50.720">
    <property type="entry name" value="NAD(P)-binding Rossmann-like Domain"/>
    <property type="match status" value="1"/>
</dbReference>
<evidence type="ECO:0000313" key="4">
    <source>
        <dbReference type="Proteomes" id="UP000016801"/>
    </source>
</evidence>
<dbReference type="HOGENOM" id="CLU_044876_4_0_1"/>
<proteinExistence type="predicted"/>
<dbReference type="GO" id="GO:0016491">
    <property type="term" value="F:oxidoreductase activity"/>
    <property type="evidence" value="ECO:0007669"/>
    <property type="project" value="UniProtKB-KW"/>
</dbReference>
<evidence type="ECO:0000256" key="1">
    <source>
        <dbReference type="ARBA" id="ARBA00022857"/>
    </source>
</evidence>
<sequence>MRIAIAGGGGLGYLLAWQLSQADATYHIIILSTSARPEFSALDIHVYMVDYNNHSSLAYALQGTDIVISTISGAPQLNLINAAALSRTRTFIPSEFEGSLSKRPSRHEYDSPLTRSSSQAISLLQYWEDVSRMRYTVFACGIFMERFHPQGLGGYLLDMDMDMDIGFGFGFGNPGDYLLNIKECTAEYADRNTRGRTVRVCLTSVYDLVRFVGAALELGTQNWPREFTMWGDRMPVRELVRTYGRVMNVELEHLVRDPADLQALLVYYAQIADGEKVAYYQRLVATMNGCYDFCRASLNEVLGKSGAGHVQPMTFAGWLGTVGQSL</sequence>
<reference evidence="3 4" key="1">
    <citation type="journal article" date="2013" name="PLoS Genet.">
        <title>Plant-symbiotic fungi as chemical engineers: Multi-genome analysis of the Clavicipitaceae reveals dynamics of alkaloid loci.</title>
        <authorList>
            <person name="Schardl C.L."/>
            <person name="Young C.A."/>
            <person name="Hesse U."/>
            <person name="Amyotte S.G."/>
            <person name="Andreeva K."/>
            <person name="Calie P.J."/>
            <person name="Fleetwood D.J."/>
            <person name="Haws D.C."/>
            <person name="Moore N."/>
            <person name="Oeser B."/>
            <person name="Panaccione D.G."/>
            <person name="Schweri K.K."/>
            <person name="Voisey C.R."/>
            <person name="Farman M.L."/>
            <person name="Jaromczyk J.W."/>
            <person name="Roe B.A."/>
            <person name="O'Sullivan D.M."/>
            <person name="Scott B."/>
            <person name="Tudzynski P."/>
            <person name="An Z."/>
            <person name="Arnaoudova E.G."/>
            <person name="Bullock C.T."/>
            <person name="Charlton N.D."/>
            <person name="Chen L."/>
            <person name="Cox M."/>
            <person name="Dinkins R.D."/>
            <person name="Florea S."/>
            <person name="Glenn A.E."/>
            <person name="Gordon A."/>
            <person name="Gueldener U."/>
            <person name="Harris D.R."/>
            <person name="Hollin W."/>
            <person name="Jaromczyk J."/>
            <person name="Johnson R.D."/>
            <person name="Khan A.K."/>
            <person name="Leistner E."/>
            <person name="Leuchtmann A."/>
            <person name="Li C."/>
            <person name="Liu J."/>
            <person name="Liu J."/>
            <person name="Liu M."/>
            <person name="Mace W."/>
            <person name="Machado C."/>
            <person name="Nagabhyru P."/>
            <person name="Pan J."/>
            <person name="Schmid J."/>
            <person name="Sugawara K."/>
            <person name="Steiner U."/>
            <person name="Takach J.E."/>
            <person name="Tanaka E."/>
            <person name="Webb J.S."/>
            <person name="Wilson E.V."/>
            <person name="Wiseman J.L."/>
            <person name="Yoshida R."/>
            <person name="Zeng Z."/>
        </authorList>
    </citation>
    <scope>NUCLEOTIDE SEQUENCE [LARGE SCALE GENOMIC DNA]</scope>
    <source>
        <strain evidence="3 4">20.1</strain>
    </source>
</reference>
<dbReference type="PANTHER" id="PTHR47706">
    <property type="entry name" value="NMRA-LIKE FAMILY PROTEIN"/>
    <property type="match status" value="1"/>
</dbReference>